<feature type="non-terminal residue" evidence="1">
    <location>
        <position position="1"/>
    </location>
</feature>
<comment type="caution">
    <text evidence="1">The sequence shown here is derived from an EMBL/GenBank/DDBJ whole genome shotgun (WGS) entry which is preliminary data.</text>
</comment>
<dbReference type="Proteomes" id="UP000266841">
    <property type="component" value="Unassembled WGS sequence"/>
</dbReference>
<name>K0RED3_THAOC</name>
<sequence>PHGEDTRSSTRCRKAGQPQVWSRDIVPGERAFNDLVATISTRCRNDGGPRVRGDVERAFTLQVGVQESCRCHDKGVVFCTALESTRARQEYVTGNGRTVWLILKRKSKTSSVRSKRAVYGDASCGLAWTANSGLASTTDCALAWLSWPRCQKY</sequence>
<keyword evidence="2" id="KW-1185">Reference proteome</keyword>
<protein>
    <submittedName>
        <fullName evidence="1">Uncharacterized protein</fullName>
    </submittedName>
</protein>
<accession>K0RED3</accession>
<dbReference type="AlphaFoldDB" id="K0RED3"/>
<evidence type="ECO:0000313" key="2">
    <source>
        <dbReference type="Proteomes" id="UP000266841"/>
    </source>
</evidence>
<gene>
    <name evidence="1" type="ORF">THAOC_30378</name>
</gene>
<organism evidence="1 2">
    <name type="scientific">Thalassiosira oceanica</name>
    <name type="common">Marine diatom</name>
    <dbReference type="NCBI Taxonomy" id="159749"/>
    <lineage>
        <taxon>Eukaryota</taxon>
        <taxon>Sar</taxon>
        <taxon>Stramenopiles</taxon>
        <taxon>Ochrophyta</taxon>
        <taxon>Bacillariophyta</taxon>
        <taxon>Coscinodiscophyceae</taxon>
        <taxon>Thalassiosirophycidae</taxon>
        <taxon>Thalassiosirales</taxon>
        <taxon>Thalassiosiraceae</taxon>
        <taxon>Thalassiosira</taxon>
    </lineage>
</organism>
<dbReference type="EMBL" id="AGNL01043388">
    <property type="protein sequence ID" value="EJK50589.1"/>
    <property type="molecule type" value="Genomic_DNA"/>
</dbReference>
<evidence type="ECO:0000313" key="1">
    <source>
        <dbReference type="EMBL" id="EJK50589.1"/>
    </source>
</evidence>
<proteinExistence type="predicted"/>
<reference evidence="1 2" key="1">
    <citation type="journal article" date="2012" name="Genome Biol.">
        <title>Genome and low-iron response of an oceanic diatom adapted to chronic iron limitation.</title>
        <authorList>
            <person name="Lommer M."/>
            <person name="Specht M."/>
            <person name="Roy A.S."/>
            <person name="Kraemer L."/>
            <person name="Andreson R."/>
            <person name="Gutowska M.A."/>
            <person name="Wolf J."/>
            <person name="Bergner S.V."/>
            <person name="Schilhabel M.B."/>
            <person name="Klostermeier U.C."/>
            <person name="Beiko R.G."/>
            <person name="Rosenstiel P."/>
            <person name="Hippler M."/>
            <person name="Laroche J."/>
        </authorList>
    </citation>
    <scope>NUCLEOTIDE SEQUENCE [LARGE SCALE GENOMIC DNA]</scope>
    <source>
        <strain evidence="1 2">CCMP1005</strain>
    </source>
</reference>